<dbReference type="Gene3D" id="3.15.10.30">
    <property type="entry name" value="Haemolymph juvenile hormone binding protein"/>
    <property type="match status" value="1"/>
</dbReference>
<evidence type="ECO:0000313" key="5">
    <source>
        <dbReference type="EMBL" id="RZF36648.1"/>
    </source>
</evidence>
<evidence type="ECO:0008006" key="7">
    <source>
        <dbReference type="Google" id="ProtNLM"/>
    </source>
</evidence>
<dbReference type="OrthoDB" id="8183816at2759"/>
<dbReference type="InterPro" id="IPR010562">
    <property type="entry name" value="Haemolymph_juvenile_hormone-bd"/>
</dbReference>
<proteinExistence type="inferred from homology"/>
<dbReference type="FunCoup" id="A0A482WT40">
    <property type="interactions" value="45"/>
</dbReference>
<dbReference type="GO" id="GO:0007623">
    <property type="term" value="P:circadian rhythm"/>
    <property type="evidence" value="ECO:0007669"/>
    <property type="project" value="UniProtKB-ARBA"/>
</dbReference>
<gene>
    <name evidence="5" type="ORF">LSTR_LSTR012327</name>
</gene>
<evidence type="ECO:0000256" key="1">
    <source>
        <dbReference type="ARBA" id="ARBA00022729"/>
    </source>
</evidence>
<keyword evidence="2" id="KW-0090">Biological rhythms</keyword>
<dbReference type="Proteomes" id="UP000291343">
    <property type="component" value="Unassembled WGS sequence"/>
</dbReference>
<evidence type="ECO:0000256" key="3">
    <source>
        <dbReference type="ARBA" id="ARBA00060902"/>
    </source>
</evidence>
<dbReference type="AlphaFoldDB" id="A0A482WT40"/>
<dbReference type="EMBL" id="QKKF02026118">
    <property type="protein sequence ID" value="RZF36648.1"/>
    <property type="molecule type" value="Genomic_DNA"/>
</dbReference>
<dbReference type="InParanoid" id="A0A482WT40"/>
<comment type="caution">
    <text evidence="5">The sequence shown here is derived from an EMBL/GenBank/DDBJ whole genome shotgun (WGS) entry which is preliminary data.</text>
</comment>
<dbReference type="PANTHER" id="PTHR11008">
    <property type="entry name" value="PROTEIN TAKEOUT-LIKE PROTEIN"/>
    <property type="match status" value="1"/>
</dbReference>
<evidence type="ECO:0000313" key="6">
    <source>
        <dbReference type="Proteomes" id="UP000291343"/>
    </source>
</evidence>
<evidence type="ECO:0000256" key="2">
    <source>
        <dbReference type="ARBA" id="ARBA00023108"/>
    </source>
</evidence>
<sequence length="252" mass="29147">MSKTFCSLTVLSIASLIQQTTQQNDLSLSNFASRFSSCKMYTKEFDNCIKKALNDVRPWFKTGLPELNIAPFDPFFAKEVIQKRGGRNLNYKLRLTDVFERGWTVSEVTKFKYNPELNSVRYTQFFPEKYLEGAYEMETQMGQLSRMQNKGVWNMTLYNYMQTTTISRPKDAKNLKVRIEVDKIGNMDLHISNLLRGRNVLEGIMDRIINASWRPGFAVIRPLINDIVSTAFTDIFNKAFNNLNIYAILPSP</sequence>
<accession>A0A482WT40</accession>
<dbReference type="SMR" id="A0A482WT40"/>
<protein>
    <recommendedName>
        <fullName evidence="7">Haemolymph juvenile hormone binding protein</fullName>
    </recommendedName>
</protein>
<dbReference type="PANTHER" id="PTHR11008:SF15">
    <property type="entry name" value="CIRCADIAN CLOCK-CONTROLLED PROTEIN"/>
    <property type="match status" value="1"/>
</dbReference>
<reference evidence="5 6" key="1">
    <citation type="journal article" date="2017" name="Gigascience">
        <title>Genome sequence of the small brown planthopper, Laodelphax striatellus.</title>
        <authorList>
            <person name="Zhu J."/>
            <person name="Jiang F."/>
            <person name="Wang X."/>
            <person name="Yang P."/>
            <person name="Bao Y."/>
            <person name="Zhao W."/>
            <person name="Wang W."/>
            <person name="Lu H."/>
            <person name="Wang Q."/>
            <person name="Cui N."/>
            <person name="Li J."/>
            <person name="Chen X."/>
            <person name="Luo L."/>
            <person name="Yu J."/>
            <person name="Kang L."/>
            <person name="Cui F."/>
        </authorList>
    </citation>
    <scope>NUCLEOTIDE SEQUENCE [LARGE SCALE GENOMIC DNA]</scope>
    <source>
        <strain evidence="5">Lst14</strain>
    </source>
</reference>
<comment type="similarity">
    <text evidence="3">Belongs to the TO family.</text>
</comment>
<dbReference type="GO" id="GO:0005615">
    <property type="term" value="C:extracellular space"/>
    <property type="evidence" value="ECO:0007669"/>
    <property type="project" value="TreeGrafter"/>
</dbReference>
<dbReference type="InterPro" id="IPR038606">
    <property type="entry name" value="To_sf"/>
</dbReference>
<keyword evidence="6" id="KW-1185">Reference proteome</keyword>
<dbReference type="SMART" id="SM00700">
    <property type="entry name" value="JHBP"/>
    <property type="match status" value="1"/>
</dbReference>
<keyword evidence="1 4" id="KW-0732">Signal</keyword>
<feature type="chain" id="PRO_5019761205" description="Haemolymph juvenile hormone binding protein" evidence="4">
    <location>
        <begin position="23"/>
        <end position="252"/>
    </location>
</feature>
<evidence type="ECO:0000256" key="4">
    <source>
        <dbReference type="SAM" id="SignalP"/>
    </source>
</evidence>
<organism evidence="5 6">
    <name type="scientific">Laodelphax striatellus</name>
    <name type="common">Small brown planthopper</name>
    <name type="synonym">Delphax striatella</name>
    <dbReference type="NCBI Taxonomy" id="195883"/>
    <lineage>
        <taxon>Eukaryota</taxon>
        <taxon>Metazoa</taxon>
        <taxon>Ecdysozoa</taxon>
        <taxon>Arthropoda</taxon>
        <taxon>Hexapoda</taxon>
        <taxon>Insecta</taxon>
        <taxon>Pterygota</taxon>
        <taxon>Neoptera</taxon>
        <taxon>Paraneoptera</taxon>
        <taxon>Hemiptera</taxon>
        <taxon>Auchenorrhyncha</taxon>
        <taxon>Fulgoroidea</taxon>
        <taxon>Delphacidae</taxon>
        <taxon>Criomorphinae</taxon>
        <taxon>Laodelphax</taxon>
    </lineage>
</organism>
<feature type="signal peptide" evidence="4">
    <location>
        <begin position="1"/>
        <end position="22"/>
    </location>
</feature>
<dbReference type="FunFam" id="3.15.10.30:FF:000001">
    <property type="entry name" value="Takeout-like protein 1"/>
    <property type="match status" value="1"/>
</dbReference>
<dbReference type="Pfam" id="PF06585">
    <property type="entry name" value="JHBP"/>
    <property type="match status" value="1"/>
</dbReference>
<name>A0A482WT40_LAOST</name>